<proteinExistence type="predicted"/>
<keyword evidence="2" id="KW-1185">Reference proteome</keyword>
<dbReference type="OrthoDB" id="2624539at2"/>
<accession>A0A371PFN5</accession>
<reference evidence="1 2" key="1">
    <citation type="submission" date="2018-08" db="EMBL/GenBank/DDBJ databases">
        <title>Paenibacillus sp. M4BSY-1, whole genome shotgun sequence.</title>
        <authorList>
            <person name="Tuo L."/>
        </authorList>
    </citation>
    <scope>NUCLEOTIDE SEQUENCE [LARGE SCALE GENOMIC DNA]</scope>
    <source>
        <strain evidence="1 2">M4BSY-1</strain>
    </source>
</reference>
<name>A0A371PFN5_9BACL</name>
<comment type="caution">
    <text evidence="1">The sequence shown here is derived from an EMBL/GenBank/DDBJ whole genome shotgun (WGS) entry which is preliminary data.</text>
</comment>
<dbReference type="Proteomes" id="UP000261905">
    <property type="component" value="Unassembled WGS sequence"/>
</dbReference>
<organism evidence="1 2">
    <name type="scientific">Paenibacillus paeoniae</name>
    <dbReference type="NCBI Taxonomy" id="2292705"/>
    <lineage>
        <taxon>Bacteria</taxon>
        <taxon>Bacillati</taxon>
        <taxon>Bacillota</taxon>
        <taxon>Bacilli</taxon>
        <taxon>Bacillales</taxon>
        <taxon>Paenibacillaceae</taxon>
        <taxon>Paenibacillus</taxon>
    </lineage>
</organism>
<evidence type="ECO:0000313" key="2">
    <source>
        <dbReference type="Proteomes" id="UP000261905"/>
    </source>
</evidence>
<evidence type="ECO:0008006" key="3">
    <source>
        <dbReference type="Google" id="ProtNLM"/>
    </source>
</evidence>
<dbReference type="EMBL" id="QUBQ01000002">
    <property type="protein sequence ID" value="REK74757.1"/>
    <property type="molecule type" value="Genomic_DNA"/>
</dbReference>
<evidence type="ECO:0000313" key="1">
    <source>
        <dbReference type="EMBL" id="REK74757.1"/>
    </source>
</evidence>
<gene>
    <name evidence="1" type="ORF">DX130_13890</name>
</gene>
<dbReference type="AlphaFoldDB" id="A0A371PFN5"/>
<sequence>MSTKKQLPIHLKPEIVCYSSHAKILSILATDDCFKGWFHNNYIHMCCQKDFKTGNGIHLDFYMGPAKDFTFYPINPWLFSQVIKKDLLNGMTDNVVDFVIQCIDLGYYVDIHLDQYHLPKDEEYGHEPTHFYHDTLIFGYDREQRSFDILGYTPFFRAEKVSFDQFEKAYRDCPVERWYTVFYLYSYQPMPDSRKSREGLDVPLIKESLESYLGSRNISRQFAMIEFEYRDFAYGMETYTYLRKNYGTGEYWGDIRPMYALWEHKKCMLQRIEVLYERGHLSTIGYEASKKEYEEIKHLTELIKQAQLKSLMLEDFSLIEKKFDTLISEIEEREGNALVRLIESLD</sequence>
<protein>
    <recommendedName>
        <fullName evidence="3">Butirosin biosynthesis protein H N-terminal domain-containing protein</fullName>
    </recommendedName>
</protein>
<dbReference type="RefSeq" id="WP_116046365.1">
    <property type="nucleotide sequence ID" value="NZ_QUBQ01000002.1"/>
</dbReference>